<dbReference type="Proteomes" id="UP000006056">
    <property type="component" value="Chromosome"/>
</dbReference>
<name>I3ZJG7_TERRK</name>
<keyword evidence="2" id="KW-1185">Reference proteome</keyword>
<dbReference type="HOGENOM" id="CLU_2738683_0_0_0"/>
<gene>
    <name evidence="1" type="ordered locus">Terro_3159</name>
</gene>
<dbReference type="EMBL" id="CP003379">
    <property type="protein sequence ID" value="AFL89385.1"/>
    <property type="molecule type" value="Genomic_DNA"/>
</dbReference>
<sequence>MQSESPKIVAADVLPNGLLVTFADHGAALFTAEQLEESRFAGELRLEEALLDAALFQLQEELTARSVTDAE</sequence>
<dbReference type="RefSeq" id="WP_014786647.1">
    <property type="nucleotide sequence ID" value="NC_018014.1"/>
</dbReference>
<reference evidence="1 2" key="1">
    <citation type="submission" date="2012-06" db="EMBL/GenBank/DDBJ databases">
        <title>Complete genome of Terriglobus roseus DSM 18391.</title>
        <authorList>
            <consortium name="US DOE Joint Genome Institute (JGI-PGF)"/>
            <person name="Lucas S."/>
            <person name="Copeland A."/>
            <person name="Lapidus A."/>
            <person name="Glavina del Rio T."/>
            <person name="Dalin E."/>
            <person name="Tice H."/>
            <person name="Bruce D."/>
            <person name="Goodwin L."/>
            <person name="Pitluck S."/>
            <person name="Peters L."/>
            <person name="Mikhailova N."/>
            <person name="Munk A.C.C."/>
            <person name="Kyrpides N."/>
            <person name="Mavromatis K."/>
            <person name="Ivanova N."/>
            <person name="Brettin T."/>
            <person name="Detter J.C."/>
            <person name="Han C."/>
            <person name="Larimer F."/>
            <person name="Land M."/>
            <person name="Hauser L."/>
            <person name="Markowitz V."/>
            <person name="Cheng J.-F."/>
            <person name="Hugenholtz P."/>
            <person name="Woyke T."/>
            <person name="Wu D."/>
            <person name="Brambilla E."/>
            <person name="Klenk H.-P."/>
            <person name="Eisen J.A."/>
        </authorList>
    </citation>
    <scope>NUCLEOTIDE SEQUENCE [LARGE SCALE GENOMIC DNA]</scope>
    <source>
        <strain evidence="2">DSM 18391 / NRRL B-41598 / KBS 63</strain>
    </source>
</reference>
<dbReference type="KEGG" id="trs:Terro_3159"/>
<protein>
    <submittedName>
        <fullName evidence="1">Uncharacterized protein</fullName>
    </submittedName>
</protein>
<organism evidence="1 2">
    <name type="scientific">Terriglobus roseus (strain DSM 18391 / NRRL B-41598 / KBS 63)</name>
    <dbReference type="NCBI Taxonomy" id="926566"/>
    <lineage>
        <taxon>Bacteria</taxon>
        <taxon>Pseudomonadati</taxon>
        <taxon>Acidobacteriota</taxon>
        <taxon>Terriglobia</taxon>
        <taxon>Terriglobales</taxon>
        <taxon>Acidobacteriaceae</taxon>
        <taxon>Terriglobus</taxon>
    </lineage>
</organism>
<evidence type="ECO:0000313" key="1">
    <source>
        <dbReference type="EMBL" id="AFL89385.1"/>
    </source>
</evidence>
<dbReference type="AlphaFoldDB" id="I3ZJG7"/>
<accession>I3ZJG7</accession>
<proteinExistence type="predicted"/>
<evidence type="ECO:0000313" key="2">
    <source>
        <dbReference type="Proteomes" id="UP000006056"/>
    </source>
</evidence>